<organism evidence="1">
    <name type="scientific">marine metagenome</name>
    <dbReference type="NCBI Taxonomy" id="408172"/>
    <lineage>
        <taxon>unclassified sequences</taxon>
        <taxon>metagenomes</taxon>
        <taxon>ecological metagenomes</taxon>
    </lineage>
</organism>
<sequence length="316" mass="37014">MDSPAKLFTMRQFNETYVSFYGYFSKSLHTHVKNKFLISLIEPLVQGLVLMPLTHEEGHRSILTAKGIGSISQPFFNKDGLAYVNGVADQTLIDLKADDPANYIRLHNGGLESDYMIAKRIEDMVSFDMVEHQYYDWEYFSRKAGIVQYIAMGLFEYEIDKEEEENELERDIVGHDVYGSVRHLFRPDMEFYRYTRYKDLTKPEKEYLDNLGYHSFINLLNPILFGKPGFRINKDTKVNFGAGHMLAPFGEFVDENVWLKYKNYNISLYLRQFHNKDNWSNGFGIGLHDYNFSDKITMSLSGHYWNQPQDYSFNTS</sequence>
<proteinExistence type="predicted"/>
<evidence type="ECO:0000313" key="1">
    <source>
        <dbReference type="EMBL" id="SUZ56777.1"/>
    </source>
</evidence>
<reference evidence="1" key="1">
    <citation type="submission" date="2018-05" db="EMBL/GenBank/DDBJ databases">
        <authorList>
            <person name="Lanie J.A."/>
            <person name="Ng W.-L."/>
            <person name="Kazmierczak K.M."/>
            <person name="Andrzejewski T.M."/>
            <person name="Davidsen T.M."/>
            <person name="Wayne K.J."/>
            <person name="Tettelin H."/>
            <person name="Glass J.I."/>
            <person name="Rusch D."/>
            <person name="Podicherti R."/>
            <person name="Tsui H.-C.T."/>
            <person name="Winkler M.E."/>
        </authorList>
    </citation>
    <scope>NUCLEOTIDE SEQUENCE</scope>
</reference>
<feature type="non-terminal residue" evidence="1">
    <location>
        <position position="316"/>
    </location>
</feature>
<dbReference type="AlphaFoldDB" id="A0A381NQG2"/>
<gene>
    <name evidence="1" type="ORF">METZ01_LOCUS9631</name>
</gene>
<name>A0A381NQG2_9ZZZZ</name>
<accession>A0A381NQG2</accession>
<feature type="non-terminal residue" evidence="1">
    <location>
        <position position="1"/>
    </location>
</feature>
<protein>
    <submittedName>
        <fullName evidence="1">Uncharacterized protein</fullName>
    </submittedName>
</protein>
<dbReference type="EMBL" id="UINC01000522">
    <property type="protein sequence ID" value="SUZ56777.1"/>
    <property type="molecule type" value="Genomic_DNA"/>
</dbReference>